<dbReference type="Pfam" id="PF01435">
    <property type="entry name" value="Peptidase_M48"/>
    <property type="match status" value="1"/>
</dbReference>
<dbReference type="GO" id="GO:0006508">
    <property type="term" value="P:proteolysis"/>
    <property type="evidence" value="ECO:0007669"/>
    <property type="project" value="UniProtKB-KW"/>
</dbReference>
<evidence type="ECO:0000256" key="11">
    <source>
        <dbReference type="SAM" id="Phobius"/>
    </source>
</evidence>
<evidence type="ECO:0000313" key="15">
    <source>
        <dbReference type="Proteomes" id="UP000183788"/>
    </source>
</evidence>
<gene>
    <name evidence="13" type="ORF">SAMN05661012_01908</name>
    <name evidence="14" type="ORF">SR876_26785</name>
</gene>
<feature type="domain" description="Peptidase M48" evidence="12">
    <location>
        <begin position="166"/>
        <end position="377"/>
    </location>
</feature>
<organism evidence="13 15">
    <name type="scientific">Chitinophaga sancti</name>
    <dbReference type="NCBI Taxonomy" id="1004"/>
    <lineage>
        <taxon>Bacteria</taxon>
        <taxon>Pseudomonadati</taxon>
        <taxon>Bacteroidota</taxon>
        <taxon>Chitinophagia</taxon>
        <taxon>Chitinophagales</taxon>
        <taxon>Chitinophagaceae</taxon>
        <taxon>Chitinophaga</taxon>
    </lineage>
</organism>
<evidence type="ECO:0000256" key="2">
    <source>
        <dbReference type="ARBA" id="ARBA00022475"/>
    </source>
</evidence>
<dbReference type="Proteomes" id="UP001326715">
    <property type="component" value="Chromosome"/>
</dbReference>
<dbReference type="STRING" id="1004.SAMN05661012_01908"/>
<keyword evidence="8 11" id="KW-1133">Transmembrane helix</keyword>
<dbReference type="EMBL" id="CP140154">
    <property type="protein sequence ID" value="WQG88534.1"/>
    <property type="molecule type" value="Genomic_DNA"/>
</dbReference>
<dbReference type="GO" id="GO:0004222">
    <property type="term" value="F:metalloendopeptidase activity"/>
    <property type="evidence" value="ECO:0007669"/>
    <property type="project" value="InterPro"/>
</dbReference>
<keyword evidence="4 11" id="KW-0812">Transmembrane</keyword>
<evidence type="ECO:0000256" key="6">
    <source>
        <dbReference type="ARBA" id="ARBA00022801"/>
    </source>
</evidence>
<evidence type="ECO:0000259" key="12">
    <source>
        <dbReference type="Pfam" id="PF01435"/>
    </source>
</evidence>
<dbReference type="OrthoDB" id="9789270at2"/>
<evidence type="ECO:0000313" key="16">
    <source>
        <dbReference type="Proteomes" id="UP001326715"/>
    </source>
</evidence>
<evidence type="ECO:0000256" key="4">
    <source>
        <dbReference type="ARBA" id="ARBA00022692"/>
    </source>
</evidence>
<proteinExistence type="predicted"/>
<dbReference type="CDD" id="cd07328">
    <property type="entry name" value="M48_Ste24p_like"/>
    <property type="match status" value="1"/>
</dbReference>
<dbReference type="GO" id="GO:0046872">
    <property type="term" value="F:metal ion binding"/>
    <property type="evidence" value="ECO:0007669"/>
    <property type="project" value="UniProtKB-KW"/>
</dbReference>
<reference evidence="14 16" key="2">
    <citation type="submission" date="2023-11" db="EMBL/GenBank/DDBJ databases">
        <title>MicrobeMod: A computational toolkit for identifying prokaryotic methylation and restriction-modification with nanopore sequencing.</title>
        <authorList>
            <person name="Crits-Christoph A."/>
            <person name="Kang S.C."/>
            <person name="Lee H."/>
            <person name="Ostrov N."/>
        </authorList>
    </citation>
    <scope>NUCLEOTIDE SEQUENCE [LARGE SCALE GENOMIC DNA]</scope>
    <source>
        <strain evidence="14 16">ATCC 23090</strain>
    </source>
</reference>
<dbReference type="EC" id="3.4.24.-" evidence="14"/>
<dbReference type="PANTHER" id="PTHR43221">
    <property type="entry name" value="PROTEASE HTPX"/>
    <property type="match status" value="1"/>
</dbReference>
<dbReference type="RefSeq" id="WP_072359301.1">
    <property type="nucleotide sequence ID" value="NZ_CP139972.1"/>
</dbReference>
<keyword evidence="10 11" id="KW-0472">Membrane</keyword>
<dbReference type="InterPro" id="IPR050083">
    <property type="entry name" value="HtpX_protease"/>
</dbReference>
<accession>A0A1K1PFQ0</accession>
<keyword evidence="2" id="KW-1003">Cell membrane</keyword>
<keyword evidence="16" id="KW-1185">Reference proteome</keyword>
<keyword evidence="6 14" id="KW-0378">Hydrolase</keyword>
<keyword evidence="7" id="KW-0862">Zinc</keyword>
<dbReference type="InterPro" id="IPR001915">
    <property type="entry name" value="Peptidase_M48"/>
</dbReference>
<evidence type="ECO:0000256" key="8">
    <source>
        <dbReference type="ARBA" id="ARBA00022989"/>
    </source>
</evidence>
<keyword evidence="5" id="KW-0479">Metal-binding</keyword>
<evidence type="ECO:0000313" key="14">
    <source>
        <dbReference type="EMBL" id="WQG88534.1"/>
    </source>
</evidence>
<evidence type="ECO:0000313" key="13">
    <source>
        <dbReference type="EMBL" id="SFW46275.1"/>
    </source>
</evidence>
<reference evidence="13 15" key="1">
    <citation type="submission" date="2016-11" db="EMBL/GenBank/DDBJ databases">
        <authorList>
            <person name="Jaros S."/>
            <person name="Januszkiewicz K."/>
            <person name="Wedrychowicz H."/>
        </authorList>
    </citation>
    <scope>NUCLEOTIDE SEQUENCE [LARGE SCALE GENOMIC DNA]</scope>
    <source>
        <strain evidence="13 15">DSM 784</strain>
    </source>
</reference>
<dbReference type="EMBL" id="FPIZ01000005">
    <property type="protein sequence ID" value="SFW46275.1"/>
    <property type="molecule type" value="Genomic_DNA"/>
</dbReference>
<name>A0A1K1PFQ0_9BACT</name>
<evidence type="ECO:0000256" key="3">
    <source>
        <dbReference type="ARBA" id="ARBA00022670"/>
    </source>
</evidence>
<feature type="transmembrane region" description="Helical" evidence="11">
    <location>
        <begin position="71"/>
        <end position="99"/>
    </location>
</feature>
<evidence type="ECO:0000256" key="1">
    <source>
        <dbReference type="ARBA" id="ARBA00001947"/>
    </source>
</evidence>
<dbReference type="Gene3D" id="3.30.2010.10">
    <property type="entry name" value="Metalloproteases ('zincins'), catalytic domain"/>
    <property type="match status" value="1"/>
</dbReference>
<protein>
    <submittedName>
        <fullName evidence="14">M48 family metalloprotease</fullName>
        <ecNumber evidence="14">3.4.24.-</ecNumber>
    </submittedName>
    <submittedName>
        <fullName evidence="13">Zn-dependent protease with chaperone function</fullName>
    </submittedName>
</protein>
<keyword evidence="3 13" id="KW-0645">Protease</keyword>
<dbReference type="AlphaFoldDB" id="A0A1K1PFQ0"/>
<dbReference type="Proteomes" id="UP000183788">
    <property type="component" value="Unassembled WGS sequence"/>
</dbReference>
<sequence length="704" mass="81349">MSTIFSAGSEKPTTVQPAGSFRLQVLKMMGSILLFFVTYGLLLIYAGILAAIFLWAGVSLIMFAPLHPMTIFTFLLIIAGLGIIFMGLMQVLFLVKFLFTRQQQDLSLRIPITRKEQPVLFDCLQKIAQSTKTRFPKKVYLAPGVNAAVIYPVRFMNMFWPVGKNLEIGLGLVNSLNISEFSMAIAHEFGHFSQRSMKLASYVYTVNRMIYNMLYENQSWHKTMSWISGRWIVFALLARINLRIVSDIQKALRLMYGMVNRQYMALRREMEFHADEVALKVAGTDAAISAMRRLEISGFFYEHCLLQLPEMARQQRRFGNIYEVHRSLIRLYASQHEIALDAHQLPLVTDSYFSSFLLSRIQLPDQWATHPSREEREQRYVAANISKTMHPESAWQLFHHAEELQEQMSTLLNQPFLQQPGQYVPYPVENFIAETATRIKDYSMPAVFNEYYDNRPFPLLPEANITPLPNDQMAALSISLLYAENNVQRLRAYFRDIQDADTLHAIQLGQIKTRYFEFEGKQYPANAAAKVRNRLQTHIRQEAEWLQAHDLLALHYHYTVAFQKDPAFAQQLLEKYFKLMEHQGICWQLNDIVGRIFHSVSSLFSEQGLTIASAQPYFDSLVDEGVLLKKVLLRLKQMSEVSGGWDNTLQEKVSHFLRFNYSYVNGNEPVMEEITNLHEISTTVMEQYNNSIILMKKAWLEAVL</sequence>
<evidence type="ECO:0000256" key="7">
    <source>
        <dbReference type="ARBA" id="ARBA00022833"/>
    </source>
</evidence>
<dbReference type="PANTHER" id="PTHR43221:SF2">
    <property type="entry name" value="PROTEASE HTPX HOMOLOG"/>
    <property type="match status" value="1"/>
</dbReference>
<evidence type="ECO:0000256" key="9">
    <source>
        <dbReference type="ARBA" id="ARBA00023049"/>
    </source>
</evidence>
<evidence type="ECO:0000256" key="5">
    <source>
        <dbReference type="ARBA" id="ARBA00022723"/>
    </source>
</evidence>
<comment type="cofactor">
    <cofactor evidence="1">
        <name>Zn(2+)</name>
        <dbReference type="ChEBI" id="CHEBI:29105"/>
    </cofactor>
</comment>
<feature type="transmembrane region" description="Helical" evidence="11">
    <location>
        <begin position="32"/>
        <end position="65"/>
    </location>
</feature>
<keyword evidence="9 14" id="KW-0482">Metalloprotease</keyword>
<evidence type="ECO:0000256" key="10">
    <source>
        <dbReference type="ARBA" id="ARBA00023136"/>
    </source>
</evidence>